<accession>A0A8X7W1J5</accession>
<comment type="caution">
    <text evidence="1">The sequence shown here is derived from an EMBL/GenBank/DDBJ whole genome shotgun (WGS) entry which is preliminary data.</text>
</comment>
<reference evidence="1 2" key="1">
    <citation type="submission" date="2020-02" db="EMBL/GenBank/DDBJ databases">
        <authorList>
            <person name="Ma Q."/>
            <person name="Huang Y."/>
            <person name="Song X."/>
            <person name="Pei D."/>
        </authorList>
    </citation>
    <scope>NUCLEOTIDE SEQUENCE [LARGE SCALE GENOMIC DNA]</scope>
    <source>
        <strain evidence="1">Sxm20200214</strain>
        <tissue evidence="1">Leaf</tissue>
    </source>
</reference>
<proteinExistence type="predicted"/>
<gene>
    <name evidence="1" type="ORF">Bca52824_015172</name>
</gene>
<organism evidence="1 2">
    <name type="scientific">Brassica carinata</name>
    <name type="common">Ethiopian mustard</name>
    <name type="synonym">Abyssinian cabbage</name>
    <dbReference type="NCBI Taxonomy" id="52824"/>
    <lineage>
        <taxon>Eukaryota</taxon>
        <taxon>Viridiplantae</taxon>
        <taxon>Streptophyta</taxon>
        <taxon>Embryophyta</taxon>
        <taxon>Tracheophyta</taxon>
        <taxon>Spermatophyta</taxon>
        <taxon>Magnoliopsida</taxon>
        <taxon>eudicotyledons</taxon>
        <taxon>Gunneridae</taxon>
        <taxon>Pentapetalae</taxon>
        <taxon>rosids</taxon>
        <taxon>malvids</taxon>
        <taxon>Brassicales</taxon>
        <taxon>Brassicaceae</taxon>
        <taxon>Brassiceae</taxon>
        <taxon>Brassica</taxon>
    </lineage>
</organism>
<dbReference type="EMBL" id="JAAMPC010000003">
    <property type="protein sequence ID" value="KAG2321959.1"/>
    <property type="molecule type" value="Genomic_DNA"/>
</dbReference>
<dbReference type="AlphaFoldDB" id="A0A8X7W1J5"/>
<name>A0A8X7W1J5_BRACI</name>
<dbReference type="Proteomes" id="UP000886595">
    <property type="component" value="Unassembled WGS sequence"/>
</dbReference>
<evidence type="ECO:0000313" key="1">
    <source>
        <dbReference type="EMBL" id="KAG2321959.1"/>
    </source>
</evidence>
<evidence type="ECO:0000313" key="2">
    <source>
        <dbReference type="Proteomes" id="UP000886595"/>
    </source>
</evidence>
<sequence>MRSVFKFGSIRKSLIESSKQRSGVSAFSYHYLLRNQWLSTKRTFLFVLHPLRQISRGGIFTKETAQNVEADVAKRLKRREVDTEIAYKALDELRQSLANNDILLKEKTMATIRLMEKLDGGQTSRDFGNLGDIVTMGTTLFVKETVESAGRATKQYILNKSSQNLEFRNKIIMIADKLYKWMCKLTNSPEKDITDLDEAAVIVTIAALAPIALVIVHIDPVSLGSSMYKSVSNMLSSLPGENACKLYDQDWWWFFLECLYDF</sequence>
<protein>
    <submittedName>
        <fullName evidence="1">Uncharacterized protein</fullName>
    </submittedName>
</protein>
<keyword evidence="2" id="KW-1185">Reference proteome</keyword>